<name>A0A0R1SDA1_9LACO</name>
<keyword evidence="2" id="KW-0472">Membrane</keyword>
<dbReference type="InterPro" id="IPR003362">
    <property type="entry name" value="Bact_transf"/>
</dbReference>
<dbReference type="PATRIC" id="fig|1423815.3.peg.514"/>
<dbReference type="RefSeq" id="WP_010624511.1">
    <property type="nucleotide sequence ID" value="NZ_AZFA01000013.1"/>
</dbReference>
<dbReference type="Pfam" id="PF02397">
    <property type="entry name" value="Bac_transf"/>
    <property type="match status" value="1"/>
</dbReference>
<dbReference type="eggNOG" id="COG2148">
    <property type="taxonomic scope" value="Bacteria"/>
</dbReference>
<evidence type="ECO:0000256" key="1">
    <source>
        <dbReference type="ARBA" id="ARBA00006464"/>
    </source>
</evidence>
<dbReference type="Proteomes" id="UP000051647">
    <property type="component" value="Unassembled WGS sequence"/>
</dbReference>
<reference evidence="4 5" key="1">
    <citation type="journal article" date="2015" name="Genome Announc.">
        <title>Expanding the biotechnology potential of lactobacilli through comparative genomics of 213 strains and associated genera.</title>
        <authorList>
            <person name="Sun Z."/>
            <person name="Harris H.M."/>
            <person name="McCann A."/>
            <person name="Guo C."/>
            <person name="Argimon S."/>
            <person name="Zhang W."/>
            <person name="Yang X."/>
            <person name="Jeffery I.B."/>
            <person name="Cooney J.C."/>
            <person name="Kagawa T.F."/>
            <person name="Liu W."/>
            <person name="Song Y."/>
            <person name="Salvetti E."/>
            <person name="Wrobel A."/>
            <person name="Rasinkangas P."/>
            <person name="Parkhill J."/>
            <person name="Rea M.C."/>
            <person name="O'Sullivan O."/>
            <person name="Ritari J."/>
            <person name="Douillard F.P."/>
            <person name="Paul Ross R."/>
            <person name="Yang R."/>
            <person name="Briner A.E."/>
            <person name="Felis G.E."/>
            <person name="de Vos W.M."/>
            <person name="Barrangou R."/>
            <person name="Klaenhammer T.R."/>
            <person name="Caufield P.W."/>
            <person name="Cui Y."/>
            <person name="Zhang H."/>
            <person name="O'Toole P.W."/>
        </authorList>
    </citation>
    <scope>NUCLEOTIDE SEQUENCE [LARGE SCALE GENOMIC DNA]</scope>
    <source>
        <strain evidence="4 5">DSM 14857</strain>
    </source>
</reference>
<keyword evidence="4" id="KW-0808">Transferase</keyword>
<comment type="caution">
    <text evidence="4">The sequence shown here is derived from an EMBL/GenBank/DDBJ whole genome shotgun (WGS) entry which is preliminary data.</text>
</comment>
<evidence type="ECO:0000313" key="4">
    <source>
        <dbReference type="EMBL" id="KRL66633.1"/>
    </source>
</evidence>
<organism evidence="4 5">
    <name type="scientific">Companilactobacillus versmoldensis DSM 14857 = KCTC 3814</name>
    <dbReference type="NCBI Taxonomy" id="1423815"/>
    <lineage>
        <taxon>Bacteria</taxon>
        <taxon>Bacillati</taxon>
        <taxon>Bacillota</taxon>
        <taxon>Bacilli</taxon>
        <taxon>Lactobacillales</taxon>
        <taxon>Lactobacillaceae</taxon>
        <taxon>Companilactobacillus</taxon>
    </lineage>
</organism>
<evidence type="ECO:0000256" key="2">
    <source>
        <dbReference type="SAM" id="Phobius"/>
    </source>
</evidence>
<dbReference type="PANTHER" id="PTHR30576:SF0">
    <property type="entry name" value="UNDECAPRENYL-PHOSPHATE N-ACETYLGALACTOSAMINYL 1-PHOSPHATE TRANSFERASE-RELATED"/>
    <property type="match status" value="1"/>
</dbReference>
<protein>
    <submittedName>
        <fullName evidence="4">Priming glycosyltransferase</fullName>
    </submittedName>
</protein>
<accession>A0A0R1SDA1</accession>
<dbReference type="STRING" id="1423815.FC27_GL000507"/>
<dbReference type="PANTHER" id="PTHR30576">
    <property type="entry name" value="COLANIC BIOSYNTHESIS UDP-GLUCOSE LIPID CARRIER TRANSFERASE"/>
    <property type="match status" value="1"/>
</dbReference>
<sequence length="222" mass="25673">MEVHEEQVTFVQSKVCYENSRYMYRGMKRIFDIVFSLLGLIALLPVFLVVASAIKLESKGGPIYYSQIRLGKRQQPFKMLKFRSMQIDADKKLAKLMDSNEVSGAMFKMKNDPRVTKVGAFIRKHSIDELPQLINVFLGDMSLVGPRPPLPNEVEQYNDYDHQRLFVKPGCTGLWQISGRNSVGFKEMVALDLKYIEKCSLWFDCYLLYRTIFVFIKPNGAY</sequence>
<gene>
    <name evidence="4" type="ORF">FC27_GL000507</name>
</gene>
<dbReference type="GO" id="GO:0016780">
    <property type="term" value="F:phosphotransferase activity, for other substituted phosphate groups"/>
    <property type="evidence" value="ECO:0007669"/>
    <property type="project" value="TreeGrafter"/>
</dbReference>
<feature type="transmembrane region" description="Helical" evidence="2">
    <location>
        <begin position="30"/>
        <end position="54"/>
    </location>
</feature>
<keyword evidence="2" id="KW-0812">Transmembrane</keyword>
<keyword evidence="5" id="KW-1185">Reference proteome</keyword>
<comment type="similarity">
    <text evidence="1">Belongs to the bacterial sugar transferase family.</text>
</comment>
<dbReference type="OrthoDB" id="9808602at2"/>
<evidence type="ECO:0000259" key="3">
    <source>
        <dbReference type="Pfam" id="PF02397"/>
    </source>
</evidence>
<dbReference type="AlphaFoldDB" id="A0A0R1SDA1"/>
<feature type="domain" description="Bacterial sugar transferase" evidence="3">
    <location>
        <begin position="28"/>
        <end position="216"/>
    </location>
</feature>
<proteinExistence type="inferred from homology"/>
<keyword evidence="2" id="KW-1133">Transmembrane helix</keyword>
<dbReference type="EMBL" id="AZFA01000013">
    <property type="protein sequence ID" value="KRL66633.1"/>
    <property type="molecule type" value="Genomic_DNA"/>
</dbReference>
<evidence type="ECO:0000313" key="5">
    <source>
        <dbReference type="Proteomes" id="UP000051647"/>
    </source>
</evidence>